<evidence type="ECO:0000313" key="2">
    <source>
        <dbReference type="EMBL" id="BAR59251.1"/>
    </source>
</evidence>
<feature type="chain" id="PRO_5002418981" evidence="1">
    <location>
        <begin position="25"/>
        <end position="71"/>
    </location>
</feature>
<dbReference type="AlphaFoldDB" id="A0A0E4BT05"/>
<name>A0A0E4BT05_9BRAD</name>
<dbReference type="SUPFAM" id="SSF52129">
    <property type="entry name" value="Caspase-like"/>
    <property type="match status" value="1"/>
</dbReference>
<dbReference type="EMBL" id="AP014685">
    <property type="protein sequence ID" value="BAR59251.1"/>
    <property type="molecule type" value="Genomic_DNA"/>
</dbReference>
<protein>
    <submittedName>
        <fullName evidence="2">Uncharacterized protein</fullName>
    </submittedName>
</protein>
<dbReference type="Gene3D" id="3.40.50.1460">
    <property type="match status" value="1"/>
</dbReference>
<accession>A0A0E4BT05</accession>
<dbReference type="InterPro" id="IPR029030">
    <property type="entry name" value="Caspase-like_dom_sf"/>
</dbReference>
<proteinExistence type="predicted"/>
<reference evidence="2 3" key="1">
    <citation type="submission" date="2014-11" db="EMBL/GenBank/DDBJ databases">
        <title>Symbiosis island explosion on the genome of extra-slow-growing strains of soybean bradyrhizobia with massive insertion sequences.</title>
        <authorList>
            <person name="Iida T."/>
            <person name="Minamisawa K."/>
        </authorList>
    </citation>
    <scope>NUCLEOTIDE SEQUENCE [LARGE SCALE GENOMIC DNA]</scope>
    <source>
        <strain evidence="2 3">NK6</strain>
    </source>
</reference>
<sequence length="71" mass="7694">MMKFFCLFLLSALALAFQPTGALADQRMALVMGNSAYQRAPKLANATNDADLLEARKAMQEPAGFTSLLAR</sequence>
<gene>
    <name evidence="2" type="ORF">NK6_6097</name>
</gene>
<evidence type="ECO:0000313" key="3">
    <source>
        <dbReference type="Proteomes" id="UP000063308"/>
    </source>
</evidence>
<feature type="signal peptide" evidence="1">
    <location>
        <begin position="1"/>
        <end position="24"/>
    </location>
</feature>
<dbReference type="Proteomes" id="UP000063308">
    <property type="component" value="Chromosome"/>
</dbReference>
<evidence type="ECO:0000256" key="1">
    <source>
        <dbReference type="SAM" id="SignalP"/>
    </source>
</evidence>
<organism evidence="2 3">
    <name type="scientific">Bradyrhizobium diazoefficiens</name>
    <dbReference type="NCBI Taxonomy" id="1355477"/>
    <lineage>
        <taxon>Bacteria</taxon>
        <taxon>Pseudomonadati</taxon>
        <taxon>Pseudomonadota</taxon>
        <taxon>Alphaproteobacteria</taxon>
        <taxon>Hyphomicrobiales</taxon>
        <taxon>Nitrobacteraceae</taxon>
        <taxon>Bradyrhizobium</taxon>
    </lineage>
</organism>
<keyword evidence="1" id="KW-0732">Signal</keyword>
<dbReference type="RefSeq" id="WP_129557528.1">
    <property type="nucleotide sequence ID" value="NZ_CP126038.1"/>
</dbReference>